<gene>
    <name evidence="1" type="ORF">GCM10025751_17780</name>
</gene>
<keyword evidence="2" id="KW-1185">Reference proteome</keyword>
<reference evidence="1 2" key="1">
    <citation type="journal article" date="2019" name="Int. J. Syst. Evol. Microbiol.">
        <title>The Global Catalogue of Microorganisms (GCM) 10K type strain sequencing project: providing services to taxonomists for standard genome sequencing and annotation.</title>
        <authorList>
            <consortium name="The Broad Institute Genomics Platform"/>
            <consortium name="The Broad Institute Genome Sequencing Center for Infectious Disease"/>
            <person name="Wu L."/>
            <person name="Ma J."/>
        </authorList>
    </citation>
    <scope>NUCLEOTIDE SEQUENCE [LARGE SCALE GENOMIC DNA]</scope>
    <source>
        <strain evidence="1 2">JCM 17504</strain>
    </source>
</reference>
<dbReference type="Proteomes" id="UP001501729">
    <property type="component" value="Unassembled WGS sequence"/>
</dbReference>
<sequence length="90" mass="10077">MERNEAYFLELPVLERNFEEIALVVAQIAFDSEIVNEIAGVVENNTAIVLLDRLNDVRAVTVNEIRTSIDEPVAERNEPVAGVLDPIFPQ</sequence>
<dbReference type="EMBL" id="BAABKX010000001">
    <property type="protein sequence ID" value="GAA5047356.1"/>
    <property type="molecule type" value="Genomic_DNA"/>
</dbReference>
<proteinExistence type="predicted"/>
<name>A0AAV3UFP3_9EURY</name>
<protein>
    <submittedName>
        <fullName evidence="1">Uncharacterized protein</fullName>
    </submittedName>
</protein>
<organism evidence="1 2">
    <name type="scientific">Haladaptatus pallidirubidus</name>
    <dbReference type="NCBI Taxonomy" id="1008152"/>
    <lineage>
        <taxon>Archaea</taxon>
        <taxon>Methanobacteriati</taxon>
        <taxon>Methanobacteriota</taxon>
        <taxon>Stenosarchaea group</taxon>
        <taxon>Halobacteria</taxon>
        <taxon>Halobacteriales</taxon>
        <taxon>Haladaptataceae</taxon>
        <taxon>Haladaptatus</taxon>
    </lineage>
</organism>
<accession>A0AAV3UFP3</accession>
<evidence type="ECO:0000313" key="2">
    <source>
        <dbReference type="Proteomes" id="UP001501729"/>
    </source>
</evidence>
<dbReference type="AlphaFoldDB" id="A0AAV3UFP3"/>
<comment type="caution">
    <text evidence="1">The sequence shown here is derived from an EMBL/GenBank/DDBJ whole genome shotgun (WGS) entry which is preliminary data.</text>
</comment>
<evidence type="ECO:0000313" key="1">
    <source>
        <dbReference type="EMBL" id="GAA5047356.1"/>
    </source>
</evidence>